<evidence type="ECO:0000259" key="3">
    <source>
        <dbReference type="Pfam" id="PF00586"/>
    </source>
</evidence>
<keyword evidence="2" id="KW-0067">ATP-binding</keyword>
<dbReference type="SUPFAM" id="SSF56042">
    <property type="entry name" value="PurM C-terminal domain-like"/>
    <property type="match status" value="1"/>
</dbReference>
<keyword evidence="6" id="KW-1185">Reference proteome</keyword>
<dbReference type="Gene3D" id="3.30.1330.10">
    <property type="entry name" value="PurM-like, N-terminal domain"/>
    <property type="match status" value="1"/>
</dbReference>
<protein>
    <recommendedName>
        <fullName evidence="2">Thiamine-monophosphate kinase</fullName>
        <shortName evidence="2">TMP kinase</shortName>
        <shortName evidence="2">Thiamine-phosphate kinase</shortName>
        <ecNumber evidence="2">2.7.4.16</ecNumber>
    </recommendedName>
</protein>
<dbReference type="KEGG" id="kak:Kalk_15165"/>
<feature type="binding site" evidence="2">
    <location>
        <position position="34"/>
    </location>
    <ligand>
        <name>Mg(2+)</name>
        <dbReference type="ChEBI" id="CHEBI:18420"/>
        <label>4</label>
    </ligand>
</feature>
<dbReference type="HAMAP" id="MF_02128">
    <property type="entry name" value="TMP_kinase"/>
    <property type="match status" value="1"/>
</dbReference>
<feature type="binding site" evidence="2">
    <location>
        <position position="111"/>
    </location>
    <ligand>
        <name>Mg(2+)</name>
        <dbReference type="ChEBI" id="CHEBI:18420"/>
        <label>1</label>
    </ligand>
</feature>
<name>A0A2K9LU01_9GAMM</name>
<dbReference type="InterPro" id="IPR016188">
    <property type="entry name" value="PurM-like_N"/>
</dbReference>
<evidence type="ECO:0000313" key="5">
    <source>
        <dbReference type="EMBL" id="AUM14975.1"/>
    </source>
</evidence>
<evidence type="ECO:0000256" key="2">
    <source>
        <dbReference type="HAMAP-Rule" id="MF_02128"/>
    </source>
</evidence>
<dbReference type="UniPathway" id="UPA00060">
    <property type="reaction ID" value="UER00142"/>
</dbReference>
<dbReference type="GO" id="GO:0000287">
    <property type="term" value="F:magnesium ion binding"/>
    <property type="evidence" value="ECO:0007669"/>
    <property type="project" value="UniProtKB-UniRule"/>
</dbReference>
<evidence type="ECO:0000313" key="6">
    <source>
        <dbReference type="Proteomes" id="UP000235116"/>
    </source>
</evidence>
<dbReference type="EC" id="2.7.4.16" evidence="2"/>
<dbReference type="NCBIfam" id="TIGR01379">
    <property type="entry name" value="thiL"/>
    <property type="match status" value="1"/>
</dbReference>
<dbReference type="PANTHER" id="PTHR30270">
    <property type="entry name" value="THIAMINE-MONOPHOSPHATE KINASE"/>
    <property type="match status" value="1"/>
</dbReference>
<comment type="function">
    <text evidence="2">Catalyzes the ATP-dependent phosphorylation of thiamine-monophosphate (TMP) to form thiamine-pyrophosphate (TPP), the active form of vitamin B1.</text>
</comment>
<gene>
    <name evidence="2 5" type="primary">thiL</name>
    <name evidence="5" type="ORF">Kalk_15165</name>
</gene>
<feature type="binding site" evidence="2">
    <location>
        <position position="19"/>
    </location>
    <ligand>
        <name>Mg(2+)</name>
        <dbReference type="ChEBI" id="CHEBI:18420"/>
        <label>4</label>
    </ligand>
</feature>
<comment type="miscellaneous">
    <text evidence="2">Reaction mechanism of ThiL seems to utilize a direct, inline transfer of the gamma-phosphate of ATP to TMP rather than a phosphorylated enzyme intermediate.</text>
</comment>
<keyword evidence="2" id="KW-0547">Nucleotide-binding</keyword>
<dbReference type="GO" id="GO:0009228">
    <property type="term" value="P:thiamine biosynthetic process"/>
    <property type="evidence" value="ECO:0007669"/>
    <property type="project" value="UniProtKB-KW"/>
</dbReference>
<dbReference type="PANTHER" id="PTHR30270:SF0">
    <property type="entry name" value="THIAMINE-MONOPHOSPHATE KINASE"/>
    <property type="match status" value="1"/>
</dbReference>
<dbReference type="AlphaFoldDB" id="A0A2K9LU01"/>
<dbReference type="InterPro" id="IPR036676">
    <property type="entry name" value="PurM-like_C_sf"/>
</dbReference>
<feature type="binding site" evidence="2">
    <location>
        <position position="43"/>
    </location>
    <ligand>
        <name>substrate</name>
    </ligand>
</feature>
<keyword evidence="2" id="KW-0479">Metal-binding</keyword>
<keyword evidence="1 2" id="KW-0784">Thiamine biosynthesis</keyword>
<proteinExistence type="inferred from homology"/>
<dbReference type="Pfam" id="PF00586">
    <property type="entry name" value="AIRS"/>
    <property type="match status" value="1"/>
</dbReference>
<feature type="binding site" evidence="2">
    <location>
        <position position="203"/>
    </location>
    <ligand>
        <name>ATP</name>
        <dbReference type="ChEBI" id="CHEBI:30616"/>
    </ligand>
</feature>
<dbReference type="Proteomes" id="UP000235116">
    <property type="component" value="Chromosome"/>
</dbReference>
<comment type="pathway">
    <text evidence="2">Cofactor biosynthesis; thiamine diphosphate biosynthesis; thiamine diphosphate from thiamine phosphate: step 1/1.</text>
</comment>
<feature type="binding site" evidence="2">
    <location>
        <position position="64"/>
    </location>
    <ligand>
        <name>Mg(2+)</name>
        <dbReference type="ChEBI" id="CHEBI:18420"/>
        <label>2</label>
    </ligand>
</feature>
<feature type="domain" description="PurM-like C-terminal" evidence="4">
    <location>
        <begin position="139"/>
        <end position="282"/>
    </location>
</feature>
<dbReference type="InterPro" id="IPR036921">
    <property type="entry name" value="PurM-like_N_sf"/>
</dbReference>
<comment type="similarity">
    <text evidence="2">Belongs to the thiamine-monophosphate kinase family.</text>
</comment>
<dbReference type="OrthoDB" id="9802811at2"/>
<feature type="binding site" evidence="2">
    <location>
        <begin position="110"/>
        <end position="111"/>
    </location>
    <ligand>
        <name>ATP</name>
        <dbReference type="ChEBI" id="CHEBI:30616"/>
    </ligand>
</feature>
<dbReference type="Pfam" id="PF02769">
    <property type="entry name" value="AIRS_C"/>
    <property type="match status" value="1"/>
</dbReference>
<keyword evidence="2" id="KW-0808">Transferase</keyword>
<dbReference type="GO" id="GO:0009229">
    <property type="term" value="P:thiamine diphosphate biosynthetic process"/>
    <property type="evidence" value="ECO:0007669"/>
    <property type="project" value="UniProtKB-UniRule"/>
</dbReference>
<feature type="binding site" evidence="2">
    <location>
        <position position="36"/>
    </location>
    <ligand>
        <name>Mg(2+)</name>
        <dbReference type="ChEBI" id="CHEBI:18420"/>
        <label>1</label>
    </ligand>
</feature>
<dbReference type="PIRSF" id="PIRSF005303">
    <property type="entry name" value="Thiam_monoph_kin"/>
    <property type="match status" value="1"/>
</dbReference>
<dbReference type="CDD" id="cd02194">
    <property type="entry name" value="ThiL"/>
    <property type="match status" value="1"/>
</dbReference>
<dbReference type="SUPFAM" id="SSF55326">
    <property type="entry name" value="PurM N-terminal domain-like"/>
    <property type="match status" value="1"/>
</dbReference>
<organism evidence="5 6">
    <name type="scientific">Ketobacter alkanivorans</name>
    <dbReference type="NCBI Taxonomy" id="1917421"/>
    <lineage>
        <taxon>Bacteria</taxon>
        <taxon>Pseudomonadati</taxon>
        <taxon>Pseudomonadota</taxon>
        <taxon>Gammaproteobacteria</taxon>
        <taxon>Pseudomonadales</taxon>
        <taxon>Ketobacteraceae</taxon>
        <taxon>Ketobacter</taxon>
    </lineage>
</organism>
<dbReference type="EMBL" id="CP022684">
    <property type="protein sequence ID" value="AUM14975.1"/>
    <property type="molecule type" value="Genomic_DNA"/>
</dbReference>
<dbReference type="Gene3D" id="3.90.650.10">
    <property type="entry name" value="PurM-like C-terminal domain"/>
    <property type="match status" value="1"/>
</dbReference>
<dbReference type="InterPro" id="IPR006283">
    <property type="entry name" value="ThiL-like"/>
</dbReference>
<reference evidence="6" key="1">
    <citation type="submission" date="2017-08" db="EMBL/GenBank/DDBJ databases">
        <title>Direct submision.</title>
        <authorList>
            <person name="Kim S.-J."/>
            <person name="Rhee S.-K."/>
        </authorList>
    </citation>
    <scope>NUCLEOTIDE SEQUENCE [LARGE SCALE GENOMIC DNA]</scope>
    <source>
        <strain evidence="6">GI5</strain>
    </source>
</reference>
<feature type="binding site" evidence="2">
    <location>
        <position position="244"/>
    </location>
    <ligand>
        <name>substrate</name>
    </ligand>
</feature>
<comment type="catalytic activity">
    <reaction evidence="2">
        <text>thiamine phosphate + ATP = thiamine diphosphate + ADP</text>
        <dbReference type="Rhea" id="RHEA:15913"/>
        <dbReference type="ChEBI" id="CHEBI:30616"/>
        <dbReference type="ChEBI" id="CHEBI:37575"/>
        <dbReference type="ChEBI" id="CHEBI:58937"/>
        <dbReference type="ChEBI" id="CHEBI:456216"/>
        <dbReference type="EC" id="2.7.4.16"/>
    </reaction>
</comment>
<feature type="binding site" evidence="2">
    <location>
        <position position="36"/>
    </location>
    <ligand>
        <name>Mg(2+)</name>
        <dbReference type="ChEBI" id="CHEBI:18420"/>
        <label>2</label>
    </ligand>
</feature>
<keyword evidence="2" id="KW-0460">Magnesium</keyword>
<feature type="domain" description="PurM-like N-terminal" evidence="3">
    <location>
        <begin position="17"/>
        <end position="127"/>
    </location>
</feature>
<evidence type="ECO:0000259" key="4">
    <source>
        <dbReference type="Pfam" id="PF02769"/>
    </source>
</evidence>
<dbReference type="GO" id="GO:0005524">
    <property type="term" value="F:ATP binding"/>
    <property type="evidence" value="ECO:0007669"/>
    <property type="project" value="UniProtKB-UniRule"/>
</dbReference>
<feature type="binding site" evidence="2">
    <location>
        <position position="64"/>
    </location>
    <ligand>
        <name>Mg(2+)</name>
        <dbReference type="ChEBI" id="CHEBI:18420"/>
        <label>3</label>
    </ligand>
</feature>
<comment type="caution">
    <text evidence="2">Lacks conserved residue(s) required for the propagation of feature annotation.</text>
</comment>
<evidence type="ECO:0000256" key="1">
    <source>
        <dbReference type="ARBA" id="ARBA00022977"/>
    </source>
</evidence>
<dbReference type="InterPro" id="IPR010918">
    <property type="entry name" value="PurM-like_C_dom"/>
</dbReference>
<dbReference type="GO" id="GO:0009030">
    <property type="term" value="F:thiamine-phosphate kinase activity"/>
    <property type="evidence" value="ECO:0007669"/>
    <property type="project" value="UniProtKB-UniRule"/>
</dbReference>
<feature type="binding site" evidence="2">
    <location>
        <position position="201"/>
    </location>
    <ligand>
        <name>Mg(2+)</name>
        <dbReference type="ChEBI" id="CHEBI:18420"/>
        <label>3</label>
    </ligand>
</feature>
<accession>A0A2K9LU01</accession>
<feature type="binding site" evidence="2">
    <location>
        <position position="19"/>
    </location>
    <ligand>
        <name>Mg(2+)</name>
        <dbReference type="ChEBI" id="CHEBI:18420"/>
        <label>3</label>
    </ligand>
</feature>
<keyword evidence="2 5" id="KW-0418">Kinase</keyword>
<feature type="binding site" evidence="2">
    <location>
        <position position="296"/>
    </location>
    <ligand>
        <name>substrate</name>
    </ligand>
</feature>
<feature type="binding site" evidence="2">
    <location>
        <position position="64"/>
    </location>
    <ligand>
        <name>Mg(2+)</name>
        <dbReference type="ChEBI" id="CHEBI:18420"/>
        <label>4</label>
    </ligand>
</feature>
<feature type="binding site" evidence="2">
    <location>
        <position position="204"/>
    </location>
    <ligand>
        <name>Mg(2+)</name>
        <dbReference type="ChEBI" id="CHEBI:18420"/>
        <label>5</label>
    </ligand>
</feature>
<feature type="binding site" evidence="2">
    <location>
        <position position="135"/>
    </location>
    <ligand>
        <name>ATP</name>
        <dbReference type="ChEBI" id="CHEBI:30616"/>
    </ligand>
</feature>
<sequence>MPHSENVFRPQADLGIGDDCALVSVPAGMQLAVSADTLVCGVHFPESTSPFDIGYKALAVNLSDLAAMGATPAWFTLCVTLQDQSEQWVEAFCDGMASLTRIHPILLIGGDTTRGPLSVSVQVMGLIPVGEALTRAGAQDGDDIYVSGCIGEAALGLARVLKASENQSSSQYDPMLDRLNRPTPRVALGLALRSVAHACIDVSDGLLADLNHILHSSGAGARLDLDAIPVADGASTMQSITAGDDYELCFAAPAHRRDTVNELARALSLPITRIGVITAQPGMVDQNNHPLTPTGYTHF</sequence>